<comment type="caution">
    <text evidence="2">The sequence shown here is derived from an EMBL/GenBank/DDBJ whole genome shotgun (WGS) entry which is preliminary data.</text>
</comment>
<feature type="transmembrane region" description="Helical" evidence="1">
    <location>
        <begin position="44"/>
        <end position="61"/>
    </location>
</feature>
<accession>A0A5B2XE57</accession>
<gene>
    <name evidence="2" type="ORF">F0L68_16735</name>
</gene>
<dbReference type="Pfam" id="PF20226">
    <property type="entry name" value="DUF6585"/>
    <property type="match status" value="1"/>
</dbReference>
<keyword evidence="1" id="KW-1133">Transmembrane helix</keyword>
<protein>
    <submittedName>
        <fullName evidence="2">Uncharacterized protein</fullName>
    </submittedName>
</protein>
<keyword evidence="3" id="KW-1185">Reference proteome</keyword>
<feature type="transmembrane region" description="Helical" evidence="1">
    <location>
        <begin position="67"/>
        <end position="84"/>
    </location>
</feature>
<sequence>MSEQAQHAHDDPQLLARISQAANQAGLGAHRAAYPAASNQAKPGCMVAVMVALGVAMVGFAAGGYPAVSLIAVVPLLIVLFGFLKGRSVSAKNEGARLDLFEHGLTSAFQGRLRAFRYDSTTVLQHIVRHTRNGVHTHTTYAYTLTDTTGESTVLREGYARPTEWGPAIQESVTRAQLPTALAALNAGQRVTFGDLWMSREEVGSGVKSVRWPEIQEVKVHNGYVTIKIAGKWRGLTTTMVRQIPNFFVFLTLAERLRESWGGAPRQ</sequence>
<dbReference type="Proteomes" id="UP000323454">
    <property type="component" value="Unassembled WGS sequence"/>
</dbReference>
<evidence type="ECO:0000313" key="2">
    <source>
        <dbReference type="EMBL" id="KAA2261434.1"/>
    </source>
</evidence>
<name>A0A5B2XE57_9PSEU</name>
<evidence type="ECO:0000256" key="1">
    <source>
        <dbReference type="SAM" id="Phobius"/>
    </source>
</evidence>
<dbReference type="RefSeq" id="WP_149850512.1">
    <property type="nucleotide sequence ID" value="NZ_VUOB01000028.1"/>
</dbReference>
<proteinExistence type="predicted"/>
<reference evidence="2 3" key="2">
    <citation type="submission" date="2019-09" db="EMBL/GenBank/DDBJ databases">
        <authorList>
            <person name="Jin C."/>
        </authorList>
    </citation>
    <scope>NUCLEOTIDE SEQUENCE [LARGE SCALE GENOMIC DNA]</scope>
    <source>
        <strain evidence="2 3">AN110305</strain>
    </source>
</reference>
<evidence type="ECO:0000313" key="3">
    <source>
        <dbReference type="Proteomes" id="UP000323454"/>
    </source>
</evidence>
<reference evidence="2 3" key="1">
    <citation type="submission" date="2019-09" db="EMBL/GenBank/DDBJ databases">
        <title>Goodfellowia gen. nov., a new genus of the Pseudonocardineae related to Actinoalloteichus, containing Goodfellowia coeruleoviolacea gen. nov., comb. nov. gen. nov., comb. nov.</title>
        <authorList>
            <person name="Labeda D."/>
        </authorList>
    </citation>
    <scope>NUCLEOTIDE SEQUENCE [LARGE SCALE GENOMIC DNA]</scope>
    <source>
        <strain evidence="2 3">AN110305</strain>
    </source>
</reference>
<organism evidence="2 3">
    <name type="scientific">Solihabitans fulvus</name>
    <dbReference type="NCBI Taxonomy" id="1892852"/>
    <lineage>
        <taxon>Bacteria</taxon>
        <taxon>Bacillati</taxon>
        <taxon>Actinomycetota</taxon>
        <taxon>Actinomycetes</taxon>
        <taxon>Pseudonocardiales</taxon>
        <taxon>Pseudonocardiaceae</taxon>
        <taxon>Solihabitans</taxon>
    </lineage>
</organism>
<keyword evidence="1" id="KW-0812">Transmembrane</keyword>
<dbReference type="EMBL" id="VUOB01000028">
    <property type="protein sequence ID" value="KAA2261434.1"/>
    <property type="molecule type" value="Genomic_DNA"/>
</dbReference>
<keyword evidence="1" id="KW-0472">Membrane</keyword>
<dbReference type="AlphaFoldDB" id="A0A5B2XE57"/>
<dbReference type="InterPro" id="IPR046492">
    <property type="entry name" value="DUF6585"/>
</dbReference>
<dbReference type="OrthoDB" id="4523591at2"/>